<dbReference type="Proteomes" id="UP001246858">
    <property type="component" value="Unassembled WGS sequence"/>
</dbReference>
<dbReference type="EMBL" id="JAVDTF010000001">
    <property type="protein sequence ID" value="MDR6781745.1"/>
    <property type="molecule type" value="Genomic_DNA"/>
</dbReference>
<evidence type="ECO:0000313" key="1">
    <source>
        <dbReference type="EMBL" id="MDR6781745.1"/>
    </source>
</evidence>
<comment type="caution">
    <text evidence="1">The sequence shown here is derived from an EMBL/GenBank/DDBJ whole genome shotgun (WGS) entry which is preliminary data.</text>
</comment>
<sequence>MLTNNLGYPRIGSKRELKKACEQYWSGSSSIQSLVQTGREIRKHNWELQKAAGIDLIPSNDFSFYDQVLDLSLTVGAIPKRYHEVILNKGNSELDLYFAMARGYQKDGLDITAMEMTKWFDTNYHYIVPEFTKDQQFKLFSTKILDEYNESKRLGINTKPVLIGPVSYLLLGKEKEEGFERIDLIKNLLPVYLEILKKLEEQHVEWVQFDEPFLVLDLTEKDRAAYTYVYTEIKKQFPKLKTILATYFGTLKENTKLAVSLPVHALHIDLVRSPEQLDTVLTALPEHMKLSLGLVDGRNIWKNDFKTSLSLIETTLAKIKENRLLISPSCSLIHSPCDLELETNDQVLTPEIKQWLSFARQKADEVVILKQLALKDPAAEVSLKANETAHQSRATSALIHRSAVKARMAGISEKDDQRGNSFAVRQKLQQEVLGLPLFPTTTIGSFPQTPEVRSWRARYKKGELNLAEYDALIEKETEETIRFQEEAGIDVLVHGEFERNDMVEYFGEQLAGFTFTKNGWVQSYGSRCVKPPVIYGDVFRPEPMTVRWSAYAQSLSKKWVKGMLTGPVTILQWSFVRNDQPRSETCTQIAFAIRDEVNDLEKAGIKIIQIDEPAIREGLPLRKSDWQKYLQWAVKAFRISASGVKDDTQIHTHMCYSEFNDIIQHIADMDADVITIECSRSQMELLDAFADFKYPNEIGPGVYDIHSPRIPAKEEMVSLLGKARSVIPAAQLWVNPDCGLKTRHWAETKKALTEMVAAAKVLRESVEEAVTL</sequence>
<name>A0ACC6KRD0_9SPHI</name>
<proteinExistence type="predicted"/>
<protein>
    <submittedName>
        <fullName evidence="1">5-methyltetrahydropteroyltriglutamate--homocysteine methyltransferase</fullName>
        <ecNumber evidence="1">2.1.1.14</ecNumber>
    </submittedName>
</protein>
<gene>
    <name evidence="1" type="ORF">J2X78_000297</name>
</gene>
<organism evidence="1 2">
    <name type="scientific">Pedobacter africanus</name>
    <dbReference type="NCBI Taxonomy" id="151894"/>
    <lineage>
        <taxon>Bacteria</taxon>
        <taxon>Pseudomonadati</taxon>
        <taxon>Bacteroidota</taxon>
        <taxon>Sphingobacteriia</taxon>
        <taxon>Sphingobacteriales</taxon>
        <taxon>Sphingobacteriaceae</taxon>
        <taxon>Pedobacter</taxon>
    </lineage>
</organism>
<keyword evidence="2" id="KW-1185">Reference proteome</keyword>
<evidence type="ECO:0000313" key="2">
    <source>
        <dbReference type="Proteomes" id="UP001246858"/>
    </source>
</evidence>
<accession>A0ACC6KRD0</accession>
<keyword evidence="1" id="KW-0489">Methyltransferase</keyword>
<dbReference type="EC" id="2.1.1.14" evidence="1"/>
<keyword evidence="1" id="KW-0808">Transferase</keyword>
<reference evidence="1" key="1">
    <citation type="submission" date="2023-07" db="EMBL/GenBank/DDBJ databases">
        <title>Sorghum-associated microbial communities from plants grown in Nebraska, USA.</title>
        <authorList>
            <person name="Schachtman D."/>
        </authorList>
    </citation>
    <scope>NUCLEOTIDE SEQUENCE</scope>
    <source>
        <strain evidence="1">2697</strain>
    </source>
</reference>